<name>A0AC35UGK4_9BILA</name>
<dbReference type="Proteomes" id="UP000095286">
    <property type="component" value="Unplaced"/>
</dbReference>
<proteinExistence type="predicted"/>
<reference evidence="2" key="1">
    <citation type="submission" date="2016-11" db="UniProtKB">
        <authorList>
            <consortium name="WormBaseParasite"/>
        </authorList>
    </citation>
    <scope>IDENTIFICATION</scope>
    <source>
        <strain evidence="2">KR3021</strain>
    </source>
</reference>
<evidence type="ECO:0000313" key="2">
    <source>
        <dbReference type="WBParaSite" id="RSKR_0001126650.1"/>
    </source>
</evidence>
<evidence type="ECO:0000313" key="1">
    <source>
        <dbReference type="Proteomes" id="UP000095286"/>
    </source>
</evidence>
<protein>
    <submittedName>
        <fullName evidence="2">Thymosin beta</fullName>
    </submittedName>
</protein>
<sequence length="95" mass="10898">MEVGMLMSSKDTSNSTGDVLFKCLPAEYKDMSKQERCHEGESLFELSNGIEKNPQNMKEEKNKKLIDTAMKKDKTNLTEEEKNAVQSTDEYNEKK</sequence>
<organism evidence="1 2">
    <name type="scientific">Rhabditophanes sp. KR3021</name>
    <dbReference type="NCBI Taxonomy" id="114890"/>
    <lineage>
        <taxon>Eukaryota</taxon>
        <taxon>Metazoa</taxon>
        <taxon>Ecdysozoa</taxon>
        <taxon>Nematoda</taxon>
        <taxon>Chromadorea</taxon>
        <taxon>Rhabditida</taxon>
        <taxon>Tylenchina</taxon>
        <taxon>Panagrolaimomorpha</taxon>
        <taxon>Strongyloidoidea</taxon>
        <taxon>Alloionematidae</taxon>
        <taxon>Rhabditophanes</taxon>
    </lineage>
</organism>
<accession>A0AC35UGK4</accession>
<dbReference type="WBParaSite" id="RSKR_0001126650.1">
    <property type="protein sequence ID" value="RSKR_0001126650.1"/>
    <property type="gene ID" value="RSKR_0001126650"/>
</dbReference>